<feature type="transmembrane region" description="Helical" evidence="1">
    <location>
        <begin position="57"/>
        <end position="82"/>
    </location>
</feature>
<evidence type="ECO:0000313" key="3">
    <source>
        <dbReference type="WBParaSite" id="nRc.2.0.1.t43890-RA"/>
    </source>
</evidence>
<protein>
    <submittedName>
        <fullName evidence="3">Uncharacterized protein</fullName>
    </submittedName>
</protein>
<sequence>MANFILVGVRATQAWFVVLGSGVVLLLICFIVEIYYASGSGISWKSTSANVHGKAYISARSWIATCVFLFVAFVCYIADLLFVTMINRQTQQTTVVGSGVRRRQEEFCCQTVLEIPYSLAYFTTLLNARKFID</sequence>
<keyword evidence="1" id="KW-1133">Transmembrane helix</keyword>
<accession>A0A915L0B1</accession>
<feature type="transmembrane region" description="Helical" evidence="1">
    <location>
        <begin position="12"/>
        <end position="37"/>
    </location>
</feature>
<dbReference type="WBParaSite" id="nRc.2.0.1.t43890-RA">
    <property type="protein sequence ID" value="nRc.2.0.1.t43890-RA"/>
    <property type="gene ID" value="nRc.2.0.1.g43890"/>
</dbReference>
<keyword evidence="1" id="KW-0812">Transmembrane</keyword>
<dbReference type="Proteomes" id="UP000887565">
    <property type="component" value="Unplaced"/>
</dbReference>
<name>A0A915L0B1_ROMCU</name>
<reference evidence="3" key="1">
    <citation type="submission" date="2022-11" db="UniProtKB">
        <authorList>
            <consortium name="WormBaseParasite"/>
        </authorList>
    </citation>
    <scope>IDENTIFICATION</scope>
</reference>
<dbReference type="AlphaFoldDB" id="A0A915L0B1"/>
<keyword evidence="1" id="KW-0472">Membrane</keyword>
<evidence type="ECO:0000313" key="2">
    <source>
        <dbReference type="Proteomes" id="UP000887565"/>
    </source>
</evidence>
<organism evidence="2 3">
    <name type="scientific">Romanomermis culicivorax</name>
    <name type="common">Nematode worm</name>
    <dbReference type="NCBI Taxonomy" id="13658"/>
    <lineage>
        <taxon>Eukaryota</taxon>
        <taxon>Metazoa</taxon>
        <taxon>Ecdysozoa</taxon>
        <taxon>Nematoda</taxon>
        <taxon>Enoplea</taxon>
        <taxon>Dorylaimia</taxon>
        <taxon>Mermithida</taxon>
        <taxon>Mermithoidea</taxon>
        <taxon>Mermithidae</taxon>
        <taxon>Romanomermis</taxon>
    </lineage>
</organism>
<keyword evidence="2" id="KW-1185">Reference proteome</keyword>
<proteinExistence type="predicted"/>
<evidence type="ECO:0000256" key="1">
    <source>
        <dbReference type="SAM" id="Phobius"/>
    </source>
</evidence>